<dbReference type="InterPro" id="IPR011890">
    <property type="entry name" value="SMC_prok"/>
</dbReference>
<gene>
    <name evidence="7" type="primary">smc</name>
    <name evidence="9" type="ORF">GHK62_27965</name>
</gene>
<dbReference type="CDD" id="cd03278">
    <property type="entry name" value="ABC_SMC_barmotin"/>
    <property type="match status" value="1"/>
</dbReference>
<evidence type="ECO:0000256" key="3">
    <source>
        <dbReference type="ARBA" id="ARBA00022741"/>
    </source>
</evidence>
<comment type="function">
    <text evidence="7">Required for chromosome condensation and partitioning.</text>
</comment>
<feature type="binding site" evidence="7">
    <location>
        <begin position="32"/>
        <end position="39"/>
    </location>
    <ligand>
        <name>ATP</name>
        <dbReference type="ChEBI" id="CHEBI:30616"/>
    </ligand>
</feature>
<accession>A0A6N7LNH1</accession>
<reference evidence="9 10" key="1">
    <citation type="journal article" date="2013" name="Genome Biol.">
        <title>Comparative genomics of the core and accessory genomes of 48 Sinorhizobium strains comprising five genospecies.</title>
        <authorList>
            <person name="Sugawara M."/>
            <person name="Epstein B."/>
            <person name="Badgley B.D."/>
            <person name="Unno T."/>
            <person name="Xu L."/>
            <person name="Reese J."/>
            <person name="Gyaneshwar P."/>
            <person name="Denny R."/>
            <person name="Mudge J."/>
            <person name="Bharti A.K."/>
            <person name="Farmer A.D."/>
            <person name="May G.D."/>
            <person name="Woodward J.E."/>
            <person name="Medigue C."/>
            <person name="Vallenet D."/>
            <person name="Lajus A."/>
            <person name="Rouy Z."/>
            <person name="Martinez-Vaz B."/>
            <person name="Tiffin P."/>
            <person name="Young N.D."/>
            <person name="Sadowsky M.J."/>
        </authorList>
    </citation>
    <scope>NUCLEOTIDE SEQUENCE [LARGE SCALE GENOMIC DNA]</scope>
    <source>
        <strain evidence="9 10">USDA4894</strain>
    </source>
</reference>
<feature type="coiled-coil region" evidence="7">
    <location>
        <begin position="798"/>
        <end position="902"/>
    </location>
</feature>
<comment type="domain">
    <text evidence="7">Contains large globular domains required for ATP hydrolysis at each terminus and a third globular domain forming a flexible hinge near the middle of the molecule. These domains are separated by coiled-coil structures.</text>
</comment>
<name>A0A6N7LNH1_SINTE</name>
<keyword evidence="2 7" id="KW-0963">Cytoplasm</keyword>
<dbReference type="GO" id="GO:0005694">
    <property type="term" value="C:chromosome"/>
    <property type="evidence" value="ECO:0007669"/>
    <property type="project" value="InterPro"/>
</dbReference>
<comment type="subunit">
    <text evidence="7">Homodimer.</text>
</comment>
<feature type="coiled-coil region" evidence="7">
    <location>
        <begin position="929"/>
        <end position="991"/>
    </location>
</feature>
<dbReference type="GO" id="GO:0007059">
    <property type="term" value="P:chromosome segregation"/>
    <property type="evidence" value="ECO:0007669"/>
    <property type="project" value="UniProtKB-UniRule"/>
</dbReference>
<evidence type="ECO:0000259" key="8">
    <source>
        <dbReference type="SMART" id="SM00968"/>
    </source>
</evidence>
<protein>
    <recommendedName>
        <fullName evidence="7">Chromosome partition protein Smc</fullName>
    </recommendedName>
</protein>
<dbReference type="InterPro" id="IPR010935">
    <property type="entry name" value="SMC_hinge"/>
</dbReference>
<evidence type="ECO:0000256" key="5">
    <source>
        <dbReference type="ARBA" id="ARBA00023054"/>
    </source>
</evidence>
<dbReference type="PANTHER" id="PTHR43977">
    <property type="entry name" value="STRUCTURAL MAINTENANCE OF CHROMOSOMES PROTEIN 3"/>
    <property type="match status" value="1"/>
</dbReference>
<dbReference type="FunFam" id="3.40.50.300:FF:000901">
    <property type="entry name" value="Chromosome partition protein Smc"/>
    <property type="match status" value="1"/>
</dbReference>
<dbReference type="OrthoDB" id="9808768at2"/>
<evidence type="ECO:0000256" key="2">
    <source>
        <dbReference type="ARBA" id="ARBA00022490"/>
    </source>
</evidence>
<dbReference type="PIRSF" id="PIRSF005719">
    <property type="entry name" value="SMC"/>
    <property type="match status" value="1"/>
</dbReference>
<feature type="domain" description="SMC hinge" evidence="8">
    <location>
        <begin position="507"/>
        <end position="596"/>
    </location>
</feature>
<evidence type="ECO:0000313" key="10">
    <source>
        <dbReference type="Proteomes" id="UP000439983"/>
    </source>
</evidence>
<evidence type="ECO:0000313" key="9">
    <source>
        <dbReference type="EMBL" id="MQX18425.1"/>
    </source>
</evidence>
<evidence type="ECO:0000256" key="6">
    <source>
        <dbReference type="ARBA" id="ARBA00023125"/>
    </source>
</evidence>
<dbReference type="Proteomes" id="UP000439983">
    <property type="component" value="Unassembled WGS sequence"/>
</dbReference>
<dbReference type="HAMAP" id="MF_01894">
    <property type="entry name" value="Smc_prok"/>
    <property type="match status" value="1"/>
</dbReference>
<feature type="coiled-coil region" evidence="7">
    <location>
        <begin position="282"/>
        <end position="501"/>
    </location>
</feature>
<sequence length="1153" mass="127117">MKFNKLRLLGFKSFVEPTEFVIERGLTGVVGPNGCGKSNLVEALRWVMGENSYKNMRASGMDDVIFSGSGNRPARNTAEVGLYLDNADRTAPAAFNDSDEIQVTRRIEREQGSVYRINGKEARAKDVQLLFADASTGARSPSMVGQGRIGELIAAKPQARRQLLEEAAGISGLHSRRHEAELRLRAAETNLERLDDVTSQLESQIESLKRQSRQANRFKMLSADIRRHEAILFHIRWVQAKEAEAEATSQLNQITAVVAEKAQIQMEAAKAQAIASLKLPELRENEAKLAAALQRLQIARSQLEEDAGRILRRRDELQRRLAQLAEDIAREERLVADNAGILARLDEEEAELRDVLAEADDRAGETRERLDAANEALAISEAELARLTAERAEAQAGRNQIERTLRDLSERQARLVRQLSDQTRDLDDLDRQMAALPDPHEKQGQVEVAEAALDEAEAAVVSIEEALTDARADEAAARPPVDEARAALNGIEAEARTIRRMLEAAGGGAYPAIVEEMKVERGFETALGAALGDDLDSPLDQAAPAHWRMPGDHSADPPLPAGAVPLDGYVRAPDALKRALGQIGIIESEAEAERLLPLLKTGQRLVTKEGAVWRWDGHVTGSEAPSAAALRLAQKNRLLELESETEDATEALRRAEADLTAAGARIRAEDERLRLARDAQRMIGRQLAEAREALAAAERASGDLARRRAVLAETKLQLQGQVEEAAEQIEAANDALATTPDLSELELNLRNQTTAVAADRAAVAEARAAHDSLARENEMRLRRLSAIAAERETWRARAASAEEHIGTLREREAEARDEVEELVDAPDEFEDKRRALMNELQKAEASRREAADVLAEAEGRQREADRAAAAALSDLAEAREKRGRAEERLVSARERRVEIEARIHEGLACAPHEVMRLTGLAADEALPGMHGIERELERLKVERERLGAVNLRAEEEQKELSERLAAILKERDDVIEAIRKLRSAIQNLNREGRERLIAAFDVVNGQFQRLFTHLFGGGTAELQLIESDDPLEAGLEILARPPGKKPQTMTLLSGGEQALTAMALIFAVFLTNPAPICVLDEVDAPLDDHNVERYCNLMDEMAASTETRFIIITHNPITMARMNRLFGVTMAEQGVSQLVSVDLQTAERLREVV</sequence>
<dbReference type="AlphaFoldDB" id="A0A6N7LNH1"/>
<proteinExistence type="inferred from homology"/>
<comment type="caution">
    <text evidence="9">The sequence shown here is derived from an EMBL/GenBank/DDBJ whole genome shotgun (WGS) entry which is preliminary data.</text>
</comment>
<dbReference type="SUPFAM" id="SSF75553">
    <property type="entry name" value="Smc hinge domain"/>
    <property type="match status" value="1"/>
</dbReference>
<dbReference type="GO" id="GO:0003677">
    <property type="term" value="F:DNA binding"/>
    <property type="evidence" value="ECO:0007669"/>
    <property type="project" value="UniProtKB-UniRule"/>
</dbReference>
<keyword evidence="4 7" id="KW-0067">ATP-binding</keyword>
<dbReference type="GO" id="GO:0006260">
    <property type="term" value="P:DNA replication"/>
    <property type="evidence" value="ECO:0007669"/>
    <property type="project" value="UniProtKB-UniRule"/>
</dbReference>
<feature type="coiled-coil region" evidence="7">
    <location>
        <begin position="177"/>
        <end position="211"/>
    </location>
</feature>
<organism evidence="9 10">
    <name type="scientific">Sinorhizobium terangae</name>
    <dbReference type="NCBI Taxonomy" id="110322"/>
    <lineage>
        <taxon>Bacteria</taxon>
        <taxon>Pseudomonadati</taxon>
        <taxon>Pseudomonadota</taxon>
        <taxon>Alphaproteobacteria</taxon>
        <taxon>Hyphomicrobiales</taxon>
        <taxon>Rhizobiaceae</taxon>
        <taxon>Sinorhizobium/Ensifer group</taxon>
        <taxon>Sinorhizobium</taxon>
    </lineage>
</organism>
<evidence type="ECO:0000256" key="1">
    <source>
        <dbReference type="ARBA" id="ARBA00004496"/>
    </source>
</evidence>
<keyword evidence="6 7" id="KW-0238">DNA-binding</keyword>
<dbReference type="GO" id="GO:0007062">
    <property type="term" value="P:sister chromatid cohesion"/>
    <property type="evidence" value="ECO:0007669"/>
    <property type="project" value="InterPro"/>
</dbReference>
<dbReference type="EMBL" id="WITC01000120">
    <property type="protein sequence ID" value="MQX18425.1"/>
    <property type="molecule type" value="Genomic_DNA"/>
</dbReference>
<evidence type="ECO:0000256" key="4">
    <source>
        <dbReference type="ARBA" id="ARBA00022840"/>
    </source>
</evidence>
<keyword evidence="3 7" id="KW-0547">Nucleotide-binding</keyword>
<dbReference type="SUPFAM" id="SSF52540">
    <property type="entry name" value="P-loop containing nucleoside triphosphate hydrolases"/>
    <property type="match status" value="2"/>
</dbReference>
<comment type="subcellular location">
    <subcellularLocation>
        <location evidence="1 7">Cytoplasm</location>
    </subcellularLocation>
</comment>
<dbReference type="RefSeq" id="WP_153442195.1">
    <property type="nucleotide sequence ID" value="NZ_JACIGA010000003.1"/>
</dbReference>
<dbReference type="SMART" id="SM00968">
    <property type="entry name" value="SMC_hinge"/>
    <property type="match status" value="1"/>
</dbReference>
<dbReference type="GO" id="GO:0005737">
    <property type="term" value="C:cytoplasm"/>
    <property type="evidence" value="ECO:0007669"/>
    <property type="project" value="UniProtKB-SubCell"/>
</dbReference>
<comment type="similarity">
    <text evidence="7">Belongs to the SMC family.</text>
</comment>
<dbReference type="InterPro" id="IPR036277">
    <property type="entry name" value="SMC_hinge_sf"/>
</dbReference>
<keyword evidence="10" id="KW-1185">Reference proteome</keyword>
<dbReference type="Gene3D" id="3.40.50.300">
    <property type="entry name" value="P-loop containing nucleotide triphosphate hydrolases"/>
    <property type="match status" value="2"/>
</dbReference>
<evidence type="ECO:0000256" key="7">
    <source>
        <dbReference type="HAMAP-Rule" id="MF_01894"/>
    </source>
</evidence>
<dbReference type="GO" id="GO:0030261">
    <property type="term" value="P:chromosome condensation"/>
    <property type="evidence" value="ECO:0007669"/>
    <property type="project" value="InterPro"/>
</dbReference>
<keyword evidence="5 7" id="KW-0175">Coiled coil</keyword>
<dbReference type="GO" id="GO:0005524">
    <property type="term" value="F:ATP binding"/>
    <property type="evidence" value="ECO:0007669"/>
    <property type="project" value="UniProtKB-UniRule"/>
</dbReference>
<feature type="coiled-coil region" evidence="7">
    <location>
        <begin position="687"/>
        <end position="735"/>
    </location>
</feature>
<dbReference type="InterPro" id="IPR027417">
    <property type="entry name" value="P-loop_NTPase"/>
</dbReference>
<dbReference type="Pfam" id="PF02463">
    <property type="entry name" value="SMC_N"/>
    <property type="match status" value="1"/>
</dbReference>
<dbReference type="GO" id="GO:0016887">
    <property type="term" value="F:ATP hydrolysis activity"/>
    <property type="evidence" value="ECO:0007669"/>
    <property type="project" value="InterPro"/>
</dbReference>
<dbReference type="InterPro" id="IPR003395">
    <property type="entry name" value="RecF/RecN/SMC_N"/>
</dbReference>
<dbReference type="InterPro" id="IPR024704">
    <property type="entry name" value="SMC"/>
</dbReference>